<feature type="domain" description="WW" evidence="3">
    <location>
        <begin position="72"/>
        <end position="105"/>
    </location>
</feature>
<feature type="compositionally biased region" description="Polar residues" evidence="2">
    <location>
        <begin position="467"/>
        <end position="485"/>
    </location>
</feature>
<sequence length="597" mass="66182">MMSQVTRHATHRAINSVIETEEVLGPLPSGWIVGKTPGGRAFYVEQSTKTVTWVDPRTKSVREHDITRIKPGVLPYGWEEAADDNKEIYYIDHTTRTTYREPPWNPSVQQYAIALKRYLAGELKPAPMMKELATSASEKASRRATMTSQQQPAVENTLPEQINDAVQKLSEKRTSDGDVPPLPAPKSEEEEALRQSAEKIHGDVPPLPISSSKPVVETMEPVPRAPFSIDKLDNQVSDLPPPAAAKSMLEDTVVPQEEEHSTPEEPSEALENDAPLSSSNAQDARGETQYEDKIAHLAKINAELEEEAQAVQEENKHAHEELEAVKAQLAKEAEERKKLESLVIQLQRDVLGIVQRRGSSEEANVAAQLAAANPFAKPNERPLIEVAEEDEEEEAEEEEEEEEAEDAEEAEEAIESDAEDDSSVQGGEDQVGVKAEEVRTAEDTRPSVMASELAALKQRLEQERKQNQTLQMATSSMADSKTSMEASGEYRVPGWVKEISKTAATSKTVRIKIKDRQKMNPEGLTFADKMLYFTAEAQDSGNKTAPKAVTSLATPITKKGTRKIKGPKETAMARRLQLTNLQEQFAPTTEEEEEKEH</sequence>
<evidence type="ECO:0000256" key="1">
    <source>
        <dbReference type="ARBA" id="ARBA00022737"/>
    </source>
</evidence>
<dbReference type="AlphaFoldDB" id="A0A139ARS3"/>
<organism evidence="4 5">
    <name type="scientific">Gonapodya prolifera (strain JEL478)</name>
    <name type="common">Monoblepharis prolifera</name>
    <dbReference type="NCBI Taxonomy" id="1344416"/>
    <lineage>
        <taxon>Eukaryota</taxon>
        <taxon>Fungi</taxon>
        <taxon>Fungi incertae sedis</taxon>
        <taxon>Chytridiomycota</taxon>
        <taxon>Chytridiomycota incertae sedis</taxon>
        <taxon>Monoblepharidomycetes</taxon>
        <taxon>Monoblepharidales</taxon>
        <taxon>Gonapodyaceae</taxon>
        <taxon>Gonapodya</taxon>
    </lineage>
</organism>
<dbReference type="InterPro" id="IPR036020">
    <property type="entry name" value="WW_dom_sf"/>
</dbReference>
<dbReference type="Pfam" id="PF00397">
    <property type="entry name" value="WW"/>
    <property type="match status" value="2"/>
</dbReference>
<name>A0A139ARS3_GONPJ</name>
<evidence type="ECO:0000313" key="5">
    <source>
        <dbReference type="Proteomes" id="UP000070544"/>
    </source>
</evidence>
<dbReference type="PANTHER" id="PTHR10316">
    <property type="entry name" value="MEMBRANE ASSOCIATED GUANYLATE KINASE-RELATED"/>
    <property type="match status" value="1"/>
</dbReference>
<dbReference type="PANTHER" id="PTHR10316:SF68">
    <property type="entry name" value="AGAP003128-PA"/>
    <property type="match status" value="1"/>
</dbReference>
<dbReference type="STRING" id="1344416.A0A139ARS3"/>
<dbReference type="GO" id="GO:0005737">
    <property type="term" value="C:cytoplasm"/>
    <property type="evidence" value="ECO:0007669"/>
    <property type="project" value="TreeGrafter"/>
</dbReference>
<dbReference type="SUPFAM" id="SSF51045">
    <property type="entry name" value="WW domain"/>
    <property type="match status" value="2"/>
</dbReference>
<feature type="compositionally biased region" description="Basic and acidic residues" evidence="2">
    <location>
        <begin position="192"/>
        <end position="202"/>
    </location>
</feature>
<feature type="region of interest" description="Disordered" evidence="2">
    <location>
        <begin position="372"/>
        <end position="489"/>
    </location>
</feature>
<evidence type="ECO:0000313" key="4">
    <source>
        <dbReference type="EMBL" id="KXS19432.1"/>
    </source>
</evidence>
<gene>
    <name evidence="4" type="ORF">M427DRAFT_143237</name>
</gene>
<protein>
    <recommendedName>
        <fullName evidence="3">WW domain-containing protein</fullName>
    </recommendedName>
</protein>
<feature type="region of interest" description="Disordered" evidence="2">
    <location>
        <begin position="539"/>
        <end position="569"/>
    </location>
</feature>
<evidence type="ECO:0000256" key="2">
    <source>
        <dbReference type="SAM" id="MobiDB-lite"/>
    </source>
</evidence>
<proteinExistence type="predicted"/>
<accession>A0A139ARS3</accession>
<feature type="compositionally biased region" description="Acidic residues" evidence="2">
    <location>
        <begin position="386"/>
        <end position="422"/>
    </location>
</feature>
<dbReference type="Gene3D" id="2.20.70.10">
    <property type="match status" value="2"/>
</dbReference>
<dbReference type="Proteomes" id="UP000070544">
    <property type="component" value="Unassembled WGS sequence"/>
</dbReference>
<dbReference type="EMBL" id="KQ965738">
    <property type="protein sequence ID" value="KXS19432.1"/>
    <property type="molecule type" value="Genomic_DNA"/>
</dbReference>
<feature type="compositionally biased region" description="Polar residues" evidence="2">
    <location>
        <begin position="134"/>
        <end position="160"/>
    </location>
</feature>
<dbReference type="PROSITE" id="PS50020">
    <property type="entry name" value="WW_DOMAIN_2"/>
    <property type="match status" value="2"/>
</dbReference>
<dbReference type="InterPro" id="IPR001202">
    <property type="entry name" value="WW_dom"/>
</dbReference>
<dbReference type="SMART" id="SM00456">
    <property type="entry name" value="WW"/>
    <property type="match status" value="2"/>
</dbReference>
<keyword evidence="5" id="KW-1185">Reference proteome</keyword>
<evidence type="ECO:0000259" key="3">
    <source>
        <dbReference type="PROSITE" id="PS50020"/>
    </source>
</evidence>
<dbReference type="CDD" id="cd00201">
    <property type="entry name" value="WW"/>
    <property type="match status" value="2"/>
</dbReference>
<keyword evidence="1" id="KW-0677">Repeat</keyword>
<dbReference type="OrthoDB" id="3045089at2759"/>
<feature type="compositionally biased region" description="Basic and acidic residues" evidence="2">
    <location>
        <begin position="434"/>
        <end position="445"/>
    </location>
</feature>
<feature type="domain" description="WW" evidence="3">
    <location>
        <begin position="25"/>
        <end position="58"/>
    </location>
</feature>
<reference evidence="4 5" key="1">
    <citation type="journal article" date="2015" name="Genome Biol. Evol.">
        <title>Phylogenomic analyses indicate that early fungi evolved digesting cell walls of algal ancestors of land plants.</title>
        <authorList>
            <person name="Chang Y."/>
            <person name="Wang S."/>
            <person name="Sekimoto S."/>
            <person name="Aerts A.L."/>
            <person name="Choi C."/>
            <person name="Clum A."/>
            <person name="LaButti K.M."/>
            <person name="Lindquist E.A."/>
            <person name="Yee Ngan C."/>
            <person name="Ohm R.A."/>
            <person name="Salamov A.A."/>
            <person name="Grigoriev I.V."/>
            <person name="Spatafora J.W."/>
            <person name="Berbee M.L."/>
        </authorList>
    </citation>
    <scope>NUCLEOTIDE SEQUENCE [LARGE SCALE GENOMIC DNA]</scope>
    <source>
        <strain evidence="4 5">JEL478</strain>
    </source>
</reference>
<dbReference type="GO" id="GO:0007165">
    <property type="term" value="P:signal transduction"/>
    <property type="evidence" value="ECO:0007669"/>
    <property type="project" value="TreeGrafter"/>
</dbReference>
<feature type="region of interest" description="Disordered" evidence="2">
    <location>
        <begin position="133"/>
        <end position="289"/>
    </location>
</feature>